<dbReference type="SMART" id="SM00346">
    <property type="entry name" value="HTH_ICLR"/>
    <property type="match status" value="1"/>
</dbReference>
<accession>A0A0P1HAY5</accession>
<evidence type="ECO:0000259" key="4">
    <source>
        <dbReference type="PROSITE" id="PS51077"/>
    </source>
</evidence>
<keyword evidence="3" id="KW-0804">Transcription</keyword>
<gene>
    <name evidence="6" type="primary">pcaR_2</name>
    <name evidence="6" type="ORF">PHA8399_02641</name>
</gene>
<dbReference type="InterPro" id="IPR036388">
    <property type="entry name" value="WH-like_DNA-bd_sf"/>
</dbReference>
<feature type="domain" description="IclR-ED" evidence="5">
    <location>
        <begin position="72"/>
        <end position="255"/>
    </location>
</feature>
<keyword evidence="2" id="KW-0238">DNA-binding</keyword>
<dbReference type="Pfam" id="PF01614">
    <property type="entry name" value="IclR_C"/>
    <property type="match status" value="1"/>
</dbReference>
<dbReference type="Proteomes" id="UP000051326">
    <property type="component" value="Unassembled WGS sequence"/>
</dbReference>
<dbReference type="Gene3D" id="3.30.450.40">
    <property type="match status" value="1"/>
</dbReference>
<dbReference type="GO" id="GO:0003677">
    <property type="term" value="F:DNA binding"/>
    <property type="evidence" value="ECO:0007669"/>
    <property type="project" value="UniProtKB-KW"/>
</dbReference>
<dbReference type="PROSITE" id="PS51077">
    <property type="entry name" value="HTH_ICLR"/>
    <property type="match status" value="1"/>
</dbReference>
<sequence>MTAVEQDRNISSSFAKGLAVLAVFDAAAPSMTLAEIARRTGQDRATARRGALTLVQAGYLRQDGRMLSLTPRVLALAGGFLQANQFGRRVQPVLNRHARQMEIEVTLAMLDQGRVLLLAQSTVDHGHITYGFTAGSHIPLAHTSLGRMLLAGLPEEEAAAVLAETGIPCHTSQSLTDPAAILERVAQAREQGYCLTDSEFEAGITGYAVPVSRPGQTPIVAGCSAPRGRQPQADAERLLRGLQLCAAELRQAEAVDHL</sequence>
<keyword evidence="1" id="KW-0805">Transcription regulation</keyword>
<dbReference type="GO" id="GO:0045892">
    <property type="term" value="P:negative regulation of DNA-templated transcription"/>
    <property type="evidence" value="ECO:0007669"/>
    <property type="project" value="TreeGrafter"/>
</dbReference>
<dbReference type="STRING" id="1396826.PHA8399_02641"/>
<reference evidence="6 7" key="1">
    <citation type="submission" date="2015-09" db="EMBL/GenBank/DDBJ databases">
        <authorList>
            <consortium name="Swine Surveillance"/>
        </authorList>
    </citation>
    <scope>NUCLEOTIDE SEQUENCE [LARGE SCALE GENOMIC DNA]</scope>
    <source>
        <strain evidence="6 7">CECT 8399</strain>
    </source>
</reference>
<dbReference type="InterPro" id="IPR036390">
    <property type="entry name" value="WH_DNA-bd_sf"/>
</dbReference>
<dbReference type="InterPro" id="IPR005471">
    <property type="entry name" value="Tscrpt_reg_IclR_N"/>
</dbReference>
<dbReference type="SUPFAM" id="SSF46785">
    <property type="entry name" value="Winged helix' DNA-binding domain"/>
    <property type="match status" value="1"/>
</dbReference>
<evidence type="ECO:0000259" key="5">
    <source>
        <dbReference type="PROSITE" id="PS51078"/>
    </source>
</evidence>
<dbReference type="PANTHER" id="PTHR30136">
    <property type="entry name" value="HELIX-TURN-HELIX TRANSCRIPTIONAL REGULATOR, ICLR FAMILY"/>
    <property type="match status" value="1"/>
</dbReference>
<dbReference type="InterPro" id="IPR014757">
    <property type="entry name" value="Tscrpt_reg_IclR_C"/>
</dbReference>
<dbReference type="GO" id="GO:0003700">
    <property type="term" value="F:DNA-binding transcription factor activity"/>
    <property type="evidence" value="ECO:0007669"/>
    <property type="project" value="TreeGrafter"/>
</dbReference>
<organism evidence="6 7">
    <name type="scientific">Leisingera aquaemixtae</name>
    <dbReference type="NCBI Taxonomy" id="1396826"/>
    <lineage>
        <taxon>Bacteria</taxon>
        <taxon>Pseudomonadati</taxon>
        <taxon>Pseudomonadota</taxon>
        <taxon>Alphaproteobacteria</taxon>
        <taxon>Rhodobacterales</taxon>
        <taxon>Roseobacteraceae</taxon>
        <taxon>Leisingera</taxon>
    </lineage>
</organism>
<dbReference type="AlphaFoldDB" id="A0A0P1HAY5"/>
<dbReference type="PANTHER" id="PTHR30136:SF34">
    <property type="entry name" value="TRANSCRIPTIONAL REGULATOR"/>
    <property type="match status" value="1"/>
</dbReference>
<feature type="domain" description="HTH iclR-type" evidence="4">
    <location>
        <begin position="11"/>
        <end position="71"/>
    </location>
</feature>
<dbReference type="Pfam" id="PF09339">
    <property type="entry name" value="HTH_IclR"/>
    <property type="match status" value="1"/>
</dbReference>
<dbReference type="PROSITE" id="PS51078">
    <property type="entry name" value="ICLR_ED"/>
    <property type="match status" value="1"/>
</dbReference>
<evidence type="ECO:0000256" key="1">
    <source>
        <dbReference type="ARBA" id="ARBA00023015"/>
    </source>
</evidence>
<proteinExistence type="predicted"/>
<evidence type="ECO:0000256" key="3">
    <source>
        <dbReference type="ARBA" id="ARBA00023163"/>
    </source>
</evidence>
<dbReference type="Gene3D" id="1.10.10.10">
    <property type="entry name" value="Winged helix-like DNA-binding domain superfamily/Winged helix DNA-binding domain"/>
    <property type="match status" value="1"/>
</dbReference>
<evidence type="ECO:0000313" key="6">
    <source>
        <dbReference type="EMBL" id="CUI00509.1"/>
    </source>
</evidence>
<evidence type="ECO:0000313" key="7">
    <source>
        <dbReference type="Proteomes" id="UP000051326"/>
    </source>
</evidence>
<dbReference type="SUPFAM" id="SSF55781">
    <property type="entry name" value="GAF domain-like"/>
    <property type="match status" value="1"/>
</dbReference>
<name>A0A0P1HAY5_9RHOB</name>
<protein>
    <submittedName>
        <fullName evidence="6">Pca regulon regulatory protein</fullName>
    </submittedName>
</protein>
<dbReference type="RefSeq" id="WP_058286584.1">
    <property type="nucleotide sequence ID" value="NZ_CYSR01000027.1"/>
</dbReference>
<dbReference type="InterPro" id="IPR050707">
    <property type="entry name" value="HTH_MetabolicPath_Reg"/>
</dbReference>
<evidence type="ECO:0000256" key="2">
    <source>
        <dbReference type="ARBA" id="ARBA00023125"/>
    </source>
</evidence>
<dbReference type="InterPro" id="IPR029016">
    <property type="entry name" value="GAF-like_dom_sf"/>
</dbReference>
<dbReference type="EMBL" id="CYSR01000027">
    <property type="protein sequence ID" value="CUI00509.1"/>
    <property type="molecule type" value="Genomic_DNA"/>
</dbReference>